<protein>
    <recommendedName>
        <fullName evidence="3 6">Queuosine 5'-phosphate N-glycosylase/hydrolase</fullName>
        <ecNumber evidence="6">3.2.2.-</ecNumber>
    </recommendedName>
    <alternativeName>
        <fullName evidence="4 6">Queuosine-nucleotide N-glycosylase/hydrolase</fullName>
    </alternativeName>
</protein>
<evidence type="ECO:0000256" key="3">
    <source>
        <dbReference type="ARBA" id="ARBA00035306"/>
    </source>
</evidence>
<sequence>MRDQKELVEMLWPREAGEFIASKSKDVKINPDGVKKAAVAITDAVIKGNVKLEAFTQNELFPLDKGLSEEELANWIFLVDSLNFNFWTPDGEPKFTVHWNGKTYNGYMAMVASINRAIDEGKRMYDPKYYTSLTIDEVKHIFRSLTSSTMPLFEERLNVMKEVGQTLLDKYEGSFAAVIRKCEKRGIRLVELVTNDFPSFNDTAEFEGQKVAMFKRAQLLVSDTWLLFRGQGLGAFIDIDQLTMFADYRVPQSMAYFGALEYSESLTEKLKKQTLFKSGDREEAKIRGCSIHGIELIVEEAKKMLREQGRDPSGLNSIKTDFFLWEYRMKNSELLMKIPYHRVRCIYY</sequence>
<comment type="catalytic activity">
    <reaction evidence="5 6">
        <text>queuosine 5'-phosphate + H2O = queuine + D-ribose 5-phosphate</text>
        <dbReference type="Rhea" id="RHEA:75387"/>
        <dbReference type="ChEBI" id="CHEBI:15377"/>
        <dbReference type="ChEBI" id="CHEBI:17433"/>
        <dbReference type="ChEBI" id="CHEBI:78346"/>
        <dbReference type="ChEBI" id="CHEBI:194371"/>
    </reaction>
    <physiologicalReaction direction="left-to-right" evidence="5 6">
        <dbReference type="Rhea" id="RHEA:75388"/>
    </physiologicalReaction>
</comment>
<evidence type="ECO:0000256" key="1">
    <source>
        <dbReference type="ARBA" id="ARBA00022801"/>
    </source>
</evidence>
<evidence type="ECO:0000256" key="4">
    <source>
        <dbReference type="ARBA" id="ARBA00035393"/>
    </source>
</evidence>
<dbReference type="EC" id="3.2.2.-" evidence="6"/>
<comment type="similarity">
    <text evidence="2 6">Belongs to the QNG1 protein family.</text>
</comment>
<gene>
    <name evidence="7" type="ORF">Pcinc_005749</name>
</gene>
<dbReference type="EMBL" id="JAWQEG010000432">
    <property type="protein sequence ID" value="KAK3890214.1"/>
    <property type="molecule type" value="Genomic_DNA"/>
</dbReference>
<evidence type="ECO:0000256" key="5">
    <source>
        <dbReference type="ARBA" id="ARBA00048204"/>
    </source>
</evidence>
<dbReference type="AlphaFoldDB" id="A0AAE1KYX1"/>
<dbReference type="Pfam" id="PF10343">
    <property type="entry name" value="Q_salvage"/>
    <property type="match status" value="1"/>
</dbReference>
<evidence type="ECO:0000313" key="7">
    <source>
        <dbReference type="EMBL" id="KAK3890214.1"/>
    </source>
</evidence>
<name>A0AAE1KYX1_PETCI</name>
<dbReference type="InterPro" id="IPR019438">
    <property type="entry name" value="Q_salvage"/>
</dbReference>
<dbReference type="PANTHER" id="PTHR21314">
    <property type="entry name" value="QUEUOSINE 5'-PHOSPHATE N-GLYCOSYLASE_HYDROLASE-RELATED"/>
    <property type="match status" value="1"/>
</dbReference>
<evidence type="ECO:0000313" key="8">
    <source>
        <dbReference type="Proteomes" id="UP001286313"/>
    </source>
</evidence>
<evidence type="ECO:0000256" key="6">
    <source>
        <dbReference type="RuleBase" id="RU365002"/>
    </source>
</evidence>
<keyword evidence="8" id="KW-1185">Reference proteome</keyword>
<evidence type="ECO:0000256" key="2">
    <source>
        <dbReference type="ARBA" id="ARBA00035119"/>
    </source>
</evidence>
<dbReference type="PANTHER" id="PTHR21314:SF0">
    <property type="entry name" value="QUEUOSINE 5'-PHOSPHATE N-GLYCOSYLASE_HYDROLASE"/>
    <property type="match status" value="1"/>
</dbReference>
<comment type="function">
    <text evidence="6">Catalyzes the hydrolysis of queuosine 5'-phosphate, releasing the nucleobase queuine (q). Is required for salvage of queuine from exogenous queuosine (Q) that is imported and then converted to queuosine 5'-phosphate intracellularly.</text>
</comment>
<comment type="caution">
    <text evidence="7">The sequence shown here is derived from an EMBL/GenBank/DDBJ whole genome shotgun (WGS) entry which is preliminary data.</text>
</comment>
<proteinExistence type="inferred from homology"/>
<dbReference type="GO" id="GO:0016787">
    <property type="term" value="F:hydrolase activity"/>
    <property type="evidence" value="ECO:0007669"/>
    <property type="project" value="UniProtKB-KW"/>
</dbReference>
<organism evidence="7 8">
    <name type="scientific">Petrolisthes cinctipes</name>
    <name type="common">Flat porcelain crab</name>
    <dbReference type="NCBI Taxonomy" id="88211"/>
    <lineage>
        <taxon>Eukaryota</taxon>
        <taxon>Metazoa</taxon>
        <taxon>Ecdysozoa</taxon>
        <taxon>Arthropoda</taxon>
        <taxon>Crustacea</taxon>
        <taxon>Multicrustacea</taxon>
        <taxon>Malacostraca</taxon>
        <taxon>Eumalacostraca</taxon>
        <taxon>Eucarida</taxon>
        <taxon>Decapoda</taxon>
        <taxon>Pleocyemata</taxon>
        <taxon>Anomura</taxon>
        <taxon>Galatheoidea</taxon>
        <taxon>Porcellanidae</taxon>
        <taxon>Petrolisthes</taxon>
    </lineage>
</organism>
<keyword evidence="1 6" id="KW-0378">Hydrolase</keyword>
<accession>A0AAE1KYX1</accession>
<reference evidence="7" key="1">
    <citation type="submission" date="2023-10" db="EMBL/GenBank/DDBJ databases">
        <title>Genome assemblies of two species of porcelain crab, Petrolisthes cinctipes and Petrolisthes manimaculis (Anomura: Porcellanidae).</title>
        <authorList>
            <person name="Angst P."/>
        </authorList>
    </citation>
    <scope>NUCLEOTIDE SEQUENCE</scope>
    <source>
        <strain evidence="7">PB745_01</strain>
        <tissue evidence="7">Gill</tissue>
    </source>
</reference>
<dbReference type="GO" id="GO:0006400">
    <property type="term" value="P:tRNA modification"/>
    <property type="evidence" value="ECO:0007669"/>
    <property type="project" value="TreeGrafter"/>
</dbReference>
<dbReference type="Proteomes" id="UP001286313">
    <property type="component" value="Unassembled WGS sequence"/>
</dbReference>